<dbReference type="GO" id="GO:0004177">
    <property type="term" value="F:aminopeptidase activity"/>
    <property type="evidence" value="ECO:0007669"/>
    <property type="project" value="TreeGrafter"/>
</dbReference>
<dbReference type="AlphaFoldDB" id="A0A4R1GP32"/>
<dbReference type="RefSeq" id="WP_165900229.1">
    <property type="nucleotide sequence ID" value="NZ_SMFU01000007.1"/>
</dbReference>
<dbReference type="GO" id="GO:0008237">
    <property type="term" value="F:metallopeptidase activity"/>
    <property type="evidence" value="ECO:0007669"/>
    <property type="project" value="InterPro"/>
</dbReference>
<evidence type="ECO:0008006" key="3">
    <source>
        <dbReference type="Google" id="ProtNLM"/>
    </source>
</evidence>
<evidence type="ECO:0000313" key="1">
    <source>
        <dbReference type="EMBL" id="TCK08715.1"/>
    </source>
</evidence>
<dbReference type="Gene3D" id="1.10.472.150">
    <property type="entry name" value="Glucose-regulated metallo-peptidase M90, N-terminal domain"/>
    <property type="match status" value="1"/>
</dbReference>
<sequence length="255" mass="28443">MFEKIFAILSGEDDEPAELIDDELWLSTLQSVPLLTALAADKQHRLRVLSERFIQDKQFCGGDGLEPDRAMITRIATLACLPVLELGLAWLAPIREIVIYPAPFLVRHDHPDEFGIVHEGYETLSGEAWDHGTLVLAWPDVLESGGMDEGHNVVIHEIAHVLDNGNGAFNGFPPLHRSMDIAEWTREFTAAYESLNRQLDRGDATLIDPYAATAPTEFFAVTSEYHFERPDILAQAYPQVARLMADFYGGGNIDL</sequence>
<dbReference type="EMBL" id="SMFU01000007">
    <property type="protein sequence ID" value="TCK08715.1"/>
    <property type="molecule type" value="Genomic_DNA"/>
</dbReference>
<dbReference type="SUPFAM" id="SSF55486">
    <property type="entry name" value="Metalloproteases ('zincins'), catalytic domain"/>
    <property type="match status" value="1"/>
</dbReference>
<dbReference type="Gene3D" id="3.40.390.10">
    <property type="entry name" value="Collagenase (Catalytic Domain)"/>
    <property type="match status" value="1"/>
</dbReference>
<dbReference type="Proteomes" id="UP000294546">
    <property type="component" value="Unassembled WGS sequence"/>
</dbReference>
<evidence type="ECO:0000313" key="2">
    <source>
        <dbReference type="Proteomes" id="UP000294546"/>
    </source>
</evidence>
<organism evidence="1 2">
    <name type="scientific">Marinobacterium mangrovicola</name>
    <dbReference type="NCBI Taxonomy" id="1476959"/>
    <lineage>
        <taxon>Bacteria</taxon>
        <taxon>Pseudomonadati</taxon>
        <taxon>Pseudomonadota</taxon>
        <taxon>Gammaproteobacteria</taxon>
        <taxon>Oceanospirillales</taxon>
        <taxon>Oceanospirillaceae</taxon>
        <taxon>Marinobacterium</taxon>
    </lineage>
</organism>
<proteinExistence type="predicted"/>
<accession>A0A4R1GP32</accession>
<protein>
    <recommendedName>
        <fullName evidence="3">Zinc-dependent peptidase</fullName>
    </recommendedName>
</protein>
<dbReference type="PANTHER" id="PTHR30164:SF2">
    <property type="entry name" value="PROTEIN MTFA"/>
    <property type="match status" value="1"/>
</dbReference>
<dbReference type="GO" id="GO:0005829">
    <property type="term" value="C:cytosol"/>
    <property type="evidence" value="ECO:0007669"/>
    <property type="project" value="TreeGrafter"/>
</dbReference>
<name>A0A4R1GP32_9GAMM</name>
<gene>
    <name evidence="1" type="ORF">CLV83_0807</name>
</gene>
<comment type="caution">
    <text evidence="1">The sequence shown here is derived from an EMBL/GenBank/DDBJ whole genome shotgun (WGS) entry which is preliminary data.</text>
</comment>
<dbReference type="InterPro" id="IPR024079">
    <property type="entry name" value="MetalloPept_cat_dom_sf"/>
</dbReference>
<dbReference type="CDD" id="cd20169">
    <property type="entry name" value="Peptidase_M90_mtfA"/>
    <property type="match status" value="1"/>
</dbReference>
<dbReference type="PANTHER" id="PTHR30164">
    <property type="entry name" value="MTFA PEPTIDASE"/>
    <property type="match status" value="1"/>
</dbReference>
<dbReference type="InterPro" id="IPR042252">
    <property type="entry name" value="MtfA_N"/>
</dbReference>
<reference evidence="1 2" key="1">
    <citation type="submission" date="2019-03" db="EMBL/GenBank/DDBJ databases">
        <title>Genomic Encyclopedia of Archaeal and Bacterial Type Strains, Phase II (KMG-II): from individual species to whole genera.</title>
        <authorList>
            <person name="Goeker M."/>
        </authorList>
    </citation>
    <scope>NUCLEOTIDE SEQUENCE [LARGE SCALE GENOMIC DNA]</scope>
    <source>
        <strain evidence="1 2">DSM 27697</strain>
    </source>
</reference>
<dbReference type="InterPro" id="IPR010384">
    <property type="entry name" value="MtfA_fam"/>
</dbReference>
<keyword evidence="2" id="KW-1185">Reference proteome</keyword>
<dbReference type="Pfam" id="PF06167">
    <property type="entry name" value="Peptidase_M90"/>
    <property type="match status" value="1"/>
</dbReference>